<comment type="similarity">
    <text evidence="2 8">Belongs to the peptidase M16 family.</text>
</comment>
<evidence type="ECO:0000256" key="2">
    <source>
        <dbReference type="ARBA" id="ARBA00007261"/>
    </source>
</evidence>
<dbReference type="Pfam" id="PF05193">
    <property type="entry name" value="Peptidase_M16_C"/>
    <property type="match status" value="1"/>
</dbReference>
<evidence type="ECO:0000256" key="4">
    <source>
        <dbReference type="ARBA" id="ARBA00022723"/>
    </source>
</evidence>
<organism evidence="13 14">
    <name type="scientific">Thioclava nitratireducens</name>
    <dbReference type="NCBI Taxonomy" id="1915078"/>
    <lineage>
        <taxon>Bacteria</taxon>
        <taxon>Pseudomonadati</taxon>
        <taxon>Pseudomonadota</taxon>
        <taxon>Alphaproteobacteria</taxon>
        <taxon>Rhodobacterales</taxon>
        <taxon>Paracoccaceae</taxon>
        <taxon>Thioclava</taxon>
    </lineage>
</organism>
<evidence type="ECO:0000256" key="6">
    <source>
        <dbReference type="ARBA" id="ARBA00022833"/>
    </source>
</evidence>
<keyword evidence="5" id="KW-0378">Hydrolase</keyword>
<name>A0ABN4XK19_9RHOB</name>
<reference evidence="13 14" key="1">
    <citation type="submission" date="2017-01" db="EMBL/GenBank/DDBJ databases">
        <title>The complete genome sequence of a sulfur-oxidizing marine bacterium Thioclava sp. 25B10_4T.</title>
        <authorList>
            <person name="Liu Y."/>
            <person name="Lai Q."/>
            <person name="Shao Z."/>
        </authorList>
    </citation>
    <scope>NUCLEOTIDE SEQUENCE [LARGE SCALE GENOMIC DNA]</scope>
    <source>
        <strain evidence="13 14">25B10_4</strain>
    </source>
</reference>
<feature type="domain" description="Peptidase M16 C-terminal" evidence="12">
    <location>
        <begin position="195"/>
        <end position="378"/>
    </location>
</feature>
<keyword evidence="14" id="KW-1185">Reference proteome</keyword>
<feature type="region of interest" description="Disordered" evidence="9">
    <location>
        <begin position="440"/>
        <end position="468"/>
    </location>
</feature>
<dbReference type="PANTHER" id="PTHR43690">
    <property type="entry name" value="NARDILYSIN"/>
    <property type="match status" value="1"/>
</dbReference>
<keyword evidence="7" id="KW-0482">Metalloprotease</keyword>
<comment type="cofactor">
    <cofactor evidence="1">
        <name>Zn(2+)</name>
        <dbReference type="ChEBI" id="CHEBI:29105"/>
    </cofactor>
</comment>
<evidence type="ECO:0000313" key="13">
    <source>
        <dbReference type="EMBL" id="AQS49998.1"/>
    </source>
</evidence>
<proteinExistence type="inferred from homology"/>
<evidence type="ECO:0000256" key="7">
    <source>
        <dbReference type="ARBA" id="ARBA00023049"/>
    </source>
</evidence>
<dbReference type="Gene3D" id="3.30.830.10">
    <property type="entry name" value="Metalloenzyme, LuxS/M16 peptidase-like"/>
    <property type="match status" value="2"/>
</dbReference>
<dbReference type="InterPro" id="IPR007863">
    <property type="entry name" value="Peptidase_M16_C"/>
</dbReference>
<keyword evidence="10" id="KW-0732">Signal</keyword>
<evidence type="ECO:0000256" key="5">
    <source>
        <dbReference type="ARBA" id="ARBA00022801"/>
    </source>
</evidence>
<keyword evidence="4" id="KW-0479">Metal-binding</keyword>
<protein>
    <submittedName>
        <fullName evidence="13">Peptidase M16</fullName>
    </submittedName>
</protein>
<keyword evidence="3" id="KW-0645">Protease</keyword>
<dbReference type="PROSITE" id="PS00143">
    <property type="entry name" value="INSULINASE"/>
    <property type="match status" value="1"/>
</dbReference>
<evidence type="ECO:0000256" key="10">
    <source>
        <dbReference type="SAM" id="SignalP"/>
    </source>
</evidence>
<feature type="signal peptide" evidence="10">
    <location>
        <begin position="1"/>
        <end position="27"/>
    </location>
</feature>
<evidence type="ECO:0000256" key="9">
    <source>
        <dbReference type="SAM" id="MobiDB-lite"/>
    </source>
</evidence>
<evidence type="ECO:0000313" key="14">
    <source>
        <dbReference type="Proteomes" id="UP000185622"/>
    </source>
</evidence>
<dbReference type="SUPFAM" id="SSF63411">
    <property type="entry name" value="LuxS/MPP-like metallohydrolase"/>
    <property type="match status" value="2"/>
</dbReference>
<feature type="domain" description="Peptidase M16 N-terminal" evidence="11">
    <location>
        <begin position="44"/>
        <end position="186"/>
    </location>
</feature>
<dbReference type="InterPro" id="IPR050626">
    <property type="entry name" value="Peptidase_M16"/>
</dbReference>
<evidence type="ECO:0000256" key="8">
    <source>
        <dbReference type="RuleBase" id="RU004447"/>
    </source>
</evidence>
<gene>
    <name evidence="13" type="ORF">BMG03_18680</name>
</gene>
<dbReference type="Pfam" id="PF00675">
    <property type="entry name" value="Peptidase_M16"/>
    <property type="match status" value="1"/>
</dbReference>
<keyword evidence="6" id="KW-0862">Zinc</keyword>
<feature type="chain" id="PRO_5045744035" evidence="10">
    <location>
        <begin position="28"/>
        <end position="468"/>
    </location>
</feature>
<feature type="compositionally biased region" description="Low complexity" evidence="9">
    <location>
        <begin position="451"/>
        <end position="468"/>
    </location>
</feature>
<evidence type="ECO:0000256" key="1">
    <source>
        <dbReference type="ARBA" id="ARBA00001947"/>
    </source>
</evidence>
<evidence type="ECO:0000256" key="3">
    <source>
        <dbReference type="ARBA" id="ARBA00022670"/>
    </source>
</evidence>
<dbReference type="EMBL" id="CP019437">
    <property type="protein sequence ID" value="AQS49998.1"/>
    <property type="molecule type" value="Genomic_DNA"/>
</dbReference>
<dbReference type="InterPro" id="IPR011765">
    <property type="entry name" value="Pept_M16_N"/>
</dbReference>
<evidence type="ECO:0000259" key="12">
    <source>
        <dbReference type="Pfam" id="PF05193"/>
    </source>
</evidence>
<dbReference type="InterPro" id="IPR001431">
    <property type="entry name" value="Pept_M16_Zn_BS"/>
</dbReference>
<dbReference type="PANTHER" id="PTHR43690:SF17">
    <property type="entry name" value="PROTEIN YHJJ"/>
    <property type="match status" value="1"/>
</dbReference>
<sequence>MCLVRSWALRAFLFALLTLAGLSPAVAGDVSTFELENGLKGVVIEDHRAPVVVHMVWYKAGSADEKRGKSGIAHYLEHLMFKGTDTMAPGELSKTVAANGGSDNAFTSFDYTAYFQRIAADRLPLVMKMEADRMRNLRISPDDAKTELQVILEERAQRTDSNPQALFNEQERAAQFLNSPYGTPVIGWRKEMEGLTRQDALKWYHEYYAPNNAVLVVAGDVKPDEVKALAEKYYGKLKPTEDLSPRARPQEPPQRAARHLTFEDARVAQPYLVRTYLAPERNPGDQKRAAALTVLSEILGGNQATSVLGRKLIYGDGTAIYASSYYDGMSIDPTTFNLSVMPAKDVSLPEAEKALDKALAQFLKEGIDPEQFARIKTQVKASEIYSRDNTQGLARRYGEALASGFTVKDVEDWPDVLMSVTEEDVMAAARDLFQNKSSVTGYAKRPDDAPAETAAPAAPPVTAQEITQ</sequence>
<dbReference type="InterPro" id="IPR011249">
    <property type="entry name" value="Metalloenz_LuxS/M16"/>
</dbReference>
<evidence type="ECO:0000259" key="11">
    <source>
        <dbReference type="Pfam" id="PF00675"/>
    </source>
</evidence>
<dbReference type="Proteomes" id="UP000185622">
    <property type="component" value="Chromosome"/>
</dbReference>
<accession>A0ABN4XK19</accession>